<dbReference type="PANTHER" id="PTHR47424">
    <property type="entry name" value="REGULATORY PROTEIN GAL4"/>
    <property type="match status" value="1"/>
</dbReference>
<dbReference type="SMART" id="SM00906">
    <property type="entry name" value="Fungal_trans"/>
    <property type="match status" value="1"/>
</dbReference>
<keyword evidence="3" id="KW-0539">Nucleus</keyword>
<dbReference type="GO" id="GO:0005634">
    <property type="term" value="C:nucleus"/>
    <property type="evidence" value="ECO:0007669"/>
    <property type="project" value="TreeGrafter"/>
</dbReference>
<feature type="domain" description="Xylanolytic transcriptional activator regulatory" evidence="4">
    <location>
        <begin position="327"/>
        <end position="406"/>
    </location>
</feature>
<keyword evidence="2" id="KW-0804">Transcription</keyword>
<name>A0AAD6I7R5_PENCN</name>
<dbReference type="EMBL" id="JAQJZL010000010">
    <property type="protein sequence ID" value="KAJ6034983.1"/>
    <property type="molecule type" value="Genomic_DNA"/>
</dbReference>
<dbReference type="GO" id="GO:0006351">
    <property type="term" value="P:DNA-templated transcription"/>
    <property type="evidence" value="ECO:0007669"/>
    <property type="project" value="InterPro"/>
</dbReference>
<dbReference type="InterPro" id="IPR007219">
    <property type="entry name" value="XnlR_reg_dom"/>
</dbReference>
<protein>
    <recommendedName>
        <fullName evidence="4">Xylanolytic transcriptional activator regulatory domain-containing protein</fullName>
    </recommendedName>
</protein>
<dbReference type="GO" id="GO:0000435">
    <property type="term" value="P:positive regulation of transcription from RNA polymerase II promoter by galactose"/>
    <property type="evidence" value="ECO:0007669"/>
    <property type="project" value="TreeGrafter"/>
</dbReference>
<dbReference type="PANTHER" id="PTHR47424:SF5">
    <property type="entry name" value="ZN(II)2CYS6 TRANSCRIPTION FACTOR (EUROFUNG)"/>
    <property type="match status" value="1"/>
</dbReference>
<dbReference type="GO" id="GO:0008270">
    <property type="term" value="F:zinc ion binding"/>
    <property type="evidence" value="ECO:0007669"/>
    <property type="project" value="InterPro"/>
</dbReference>
<dbReference type="CDD" id="cd12148">
    <property type="entry name" value="fungal_TF_MHR"/>
    <property type="match status" value="1"/>
</dbReference>
<reference evidence="5" key="1">
    <citation type="journal article" date="2023" name="IMA Fungus">
        <title>Comparative genomic study of the Penicillium genus elucidates a diverse pangenome and 15 lateral gene transfer events.</title>
        <authorList>
            <person name="Petersen C."/>
            <person name="Sorensen T."/>
            <person name="Nielsen M.R."/>
            <person name="Sondergaard T.E."/>
            <person name="Sorensen J.L."/>
            <person name="Fitzpatrick D.A."/>
            <person name="Frisvad J.C."/>
            <person name="Nielsen K.L."/>
        </authorList>
    </citation>
    <scope>NUCLEOTIDE SEQUENCE</scope>
    <source>
        <strain evidence="5">IBT 15450</strain>
    </source>
</reference>
<proteinExistence type="predicted"/>
<evidence type="ECO:0000313" key="5">
    <source>
        <dbReference type="EMBL" id="KAJ6034983.1"/>
    </source>
</evidence>
<dbReference type="GO" id="GO:0000981">
    <property type="term" value="F:DNA-binding transcription factor activity, RNA polymerase II-specific"/>
    <property type="evidence" value="ECO:0007669"/>
    <property type="project" value="TreeGrafter"/>
</dbReference>
<evidence type="ECO:0000313" key="6">
    <source>
        <dbReference type="Proteomes" id="UP001219568"/>
    </source>
</evidence>
<dbReference type="GO" id="GO:0000978">
    <property type="term" value="F:RNA polymerase II cis-regulatory region sequence-specific DNA binding"/>
    <property type="evidence" value="ECO:0007669"/>
    <property type="project" value="TreeGrafter"/>
</dbReference>
<keyword evidence="1" id="KW-0805">Transcription regulation</keyword>
<reference evidence="5" key="2">
    <citation type="submission" date="2023-01" db="EMBL/GenBank/DDBJ databases">
        <authorList>
            <person name="Petersen C."/>
        </authorList>
    </citation>
    <scope>NUCLEOTIDE SEQUENCE</scope>
    <source>
        <strain evidence="5">IBT 15450</strain>
    </source>
</reference>
<dbReference type="InterPro" id="IPR051127">
    <property type="entry name" value="Fungal_SecMet_Regulators"/>
</dbReference>
<evidence type="ECO:0000259" key="4">
    <source>
        <dbReference type="SMART" id="SM00906"/>
    </source>
</evidence>
<evidence type="ECO:0000256" key="3">
    <source>
        <dbReference type="ARBA" id="ARBA00023242"/>
    </source>
</evidence>
<dbReference type="Proteomes" id="UP001219568">
    <property type="component" value="Unassembled WGS sequence"/>
</dbReference>
<evidence type="ECO:0000256" key="2">
    <source>
        <dbReference type="ARBA" id="ARBA00023163"/>
    </source>
</evidence>
<dbReference type="Pfam" id="PF04082">
    <property type="entry name" value="Fungal_trans"/>
    <property type="match status" value="1"/>
</dbReference>
<organism evidence="5 6">
    <name type="scientific">Penicillium canescens</name>
    <dbReference type="NCBI Taxonomy" id="5083"/>
    <lineage>
        <taxon>Eukaryota</taxon>
        <taxon>Fungi</taxon>
        <taxon>Dikarya</taxon>
        <taxon>Ascomycota</taxon>
        <taxon>Pezizomycotina</taxon>
        <taxon>Eurotiomycetes</taxon>
        <taxon>Eurotiomycetidae</taxon>
        <taxon>Eurotiales</taxon>
        <taxon>Aspergillaceae</taxon>
        <taxon>Penicillium</taxon>
    </lineage>
</organism>
<evidence type="ECO:0000256" key="1">
    <source>
        <dbReference type="ARBA" id="ARBA00023015"/>
    </source>
</evidence>
<gene>
    <name evidence="5" type="ORF">N7460_009158</name>
</gene>
<accession>A0AAD6I7R5</accession>
<dbReference type="AlphaFoldDB" id="A0AAD6I7R5"/>
<keyword evidence="6" id="KW-1185">Reference proteome</keyword>
<sequence length="697" mass="77960">MRGAVSELAGEGRRYAPATPVAGVKSDALARNHVSRVDGTKRRNCVAIRNVVSRQEKSATSSNNYRVGLRRLIPDTAPENIVDLPREKLLNLVNTGGSQYVQHEDSPTVAASIQTHNSALSKGQPVLESLHSMPEEQLDEGQCPSRSDSLEHISDDVNALSLTVRQPASYLGISSTQAAMKVIAWLHPQFKSYVSRALPKNQSDQAVNSMPSIGTQSGLLPTEMEMLDAYFADFHPLAPLLDEKNFRATHLAGNRKDNRWLALLNIVLALGSIAASGPDNHTHQVYFERSMNLLNLATLGTPTLEAVQTLGLIGGWYCHYTSQPNLGYSLMGVSLRMAVTLGLQREPYDGHLVLDPARAANQEFKRRVWWALCCLETWGHETLGRPCMDFFAPSITVSQPRMLDEENYLHILPLIENVEFVKIASKIQESLAGLPTLTHTETFDLDSQLLQWWNNLPPALRDYEPCSESLYTARTVMRWRLYTQRMLLYRPKLLSYAMRRVPFMSIRMEERNAILKCREIAETTIEDISRAAKLNQMIGWNGVWLLFQATMVPLVYLSTRPTNDDSVAAFEACKTQVETAIVTLDRFKPYGHTAERSLEVVSGILEVCLQGAGVESPDTSAEGLGSQNIPHVDEFNCYPPATRDRVWDWTVTSFENLPPESMWEYLSWGAQDMWPEVTGIGFENPAMSFFQPTGGNM</sequence>
<comment type="caution">
    <text evidence="5">The sequence shown here is derived from an EMBL/GenBank/DDBJ whole genome shotgun (WGS) entry which is preliminary data.</text>
</comment>